<accession>A0ABR2BJ73</accession>
<proteinExistence type="predicted"/>
<feature type="compositionally biased region" description="Polar residues" evidence="1">
    <location>
        <begin position="174"/>
        <end position="187"/>
    </location>
</feature>
<organism evidence="3 4">
    <name type="scientific">Hibiscus sabdariffa</name>
    <name type="common">roselle</name>
    <dbReference type="NCBI Taxonomy" id="183260"/>
    <lineage>
        <taxon>Eukaryota</taxon>
        <taxon>Viridiplantae</taxon>
        <taxon>Streptophyta</taxon>
        <taxon>Embryophyta</taxon>
        <taxon>Tracheophyta</taxon>
        <taxon>Spermatophyta</taxon>
        <taxon>Magnoliopsida</taxon>
        <taxon>eudicotyledons</taxon>
        <taxon>Gunneridae</taxon>
        <taxon>Pentapetalae</taxon>
        <taxon>rosids</taxon>
        <taxon>malvids</taxon>
        <taxon>Malvales</taxon>
        <taxon>Malvaceae</taxon>
        <taxon>Malvoideae</taxon>
        <taxon>Hibiscus</taxon>
    </lineage>
</organism>
<dbReference type="InterPro" id="IPR044750">
    <property type="entry name" value="C2_SRC2/BAP"/>
</dbReference>
<dbReference type="InterPro" id="IPR035892">
    <property type="entry name" value="C2_domain_sf"/>
</dbReference>
<feature type="region of interest" description="Disordered" evidence="1">
    <location>
        <begin position="331"/>
        <end position="386"/>
    </location>
</feature>
<dbReference type="SMART" id="SM00239">
    <property type="entry name" value="C2"/>
    <property type="match status" value="1"/>
</dbReference>
<dbReference type="Proteomes" id="UP001472677">
    <property type="component" value="Unassembled WGS sequence"/>
</dbReference>
<keyword evidence="4" id="KW-1185">Reference proteome</keyword>
<dbReference type="PANTHER" id="PTHR32246:SF143">
    <property type="entry name" value="CALCIUM-DEPENDENT LIPID-BINDING (CALB DOMAIN) FAMILY PROTEIN"/>
    <property type="match status" value="1"/>
</dbReference>
<sequence>MNDLKKPFQLLELNVISAQDLEPICRRRKMQTYAVVWISSKRKHSTGIDNRGHTNPTWNDKFVFRVDEDFLHRDTSAIMIEIYAHHWFRHIHVGTVRAIIGNLIPHFTFRSNRRDEVQLGTTFVALQVWRPSGRPQGILNIGLTVIDSSKRSMPLYLQMGSSAIRYKMGEEEQPVSSPGKTNDNDNPSPLPDSFGKPKLRRTKSDSSSIFASVVQPRKPTNGGSIINGGGSIINAGGSIINAGGSIVNFGGSMVNGFEFEKKVFSGGGSMVNCKLANINPVKGKSSSVVDGGESMVNGGGSSMVNYTVARRNSRKEKSGSVVNGGSMVNFKVGKLNPRKGKSRSIVNGLEDPGKKSRRGKSGSVVNGLKTSPEKSPTDSELGPSPSEVAATMAKNMHHNNKFDDCESSILGWSLDDDDSLEGFRSKLERWRNEESPVYDWSSDTCNSYSGTSSSKRSRHARRHSDHGGSFKCFGNICGCQISITCGGGGGGGGGGAGTGKRHGNLHRVPSSSIYDDDMSYV</sequence>
<dbReference type="PROSITE" id="PS50004">
    <property type="entry name" value="C2"/>
    <property type="match status" value="1"/>
</dbReference>
<feature type="region of interest" description="Disordered" evidence="1">
    <location>
        <begin position="169"/>
        <end position="212"/>
    </location>
</feature>
<evidence type="ECO:0000259" key="2">
    <source>
        <dbReference type="PROSITE" id="PS50004"/>
    </source>
</evidence>
<evidence type="ECO:0000313" key="4">
    <source>
        <dbReference type="Proteomes" id="UP001472677"/>
    </source>
</evidence>
<feature type="region of interest" description="Disordered" evidence="1">
    <location>
        <begin position="490"/>
        <end position="521"/>
    </location>
</feature>
<dbReference type="CDD" id="cd04051">
    <property type="entry name" value="C2_SRC2_like"/>
    <property type="match status" value="1"/>
</dbReference>
<dbReference type="InterPro" id="IPR000008">
    <property type="entry name" value="C2_dom"/>
</dbReference>
<feature type="region of interest" description="Disordered" evidence="1">
    <location>
        <begin position="283"/>
        <end position="303"/>
    </location>
</feature>
<protein>
    <recommendedName>
        <fullName evidence="2">C2 domain-containing protein</fullName>
    </recommendedName>
</protein>
<feature type="domain" description="C2" evidence="2">
    <location>
        <begin position="1"/>
        <end position="119"/>
    </location>
</feature>
<dbReference type="PANTHER" id="PTHR32246">
    <property type="entry name" value="INGRESSION PROTEIN FIC1"/>
    <property type="match status" value="1"/>
</dbReference>
<comment type="caution">
    <text evidence="3">The sequence shown here is derived from an EMBL/GenBank/DDBJ whole genome shotgun (WGS) entry which is preliminary data.</text>
</comment>
<reference evidence="3 4" key="1">
    <citation type="journal article" date="2024" name="G3 (Bethesda)">
        <title>Genome assembly of Hibiscus sabdariffa L. provides insights into metabolisms of medicinal natural products.</title>
        <authorList>
            <person name="Kim T."/>
        </authorList>
    </citation>
    <scope>NUCLEOTIDE SEQUENCE [LARGE SCALE GENOMIC DNA]</scope>
    <source>
        <strain evidence="3">TK-2024</strain>
        <tissue evidence="3">Old leaves</tissue>
    </source>
</reference>
<dbReference type="EMBL" id="JBBPBM010000109">
    <property type="protein sequence ID" value="KAK8507209.1"/>
    <property type="molecule type" value="Genomic_DNA"/>
</dbReference>
<feature type="region of interest" description="Disordered" evidence="1">
    <location>
        <begin position="437"/>
        <end position="462"/>
    </location>
</feature>
<name>A0ABR2BJ73_9ROSI</name>
<dbReference type="SUPFAM" id="SSF49562">
    <property type="entry name" value="C2 domain (Calcium/lipid-binding domain, CaLB)"/>
    <property type="match status" value="1"/>
</dbReference>
<evidence type="ECO:0000256" key="1">
    <source>
        <dbReference type="SAM" id="MobiDB-lite"/>
    </source>
</evidence>
<dbReference type="Gene3D" id="2.60.40.150">
    <property type="entry name" value="C2 domain"/>
    <property type="match status" value="1"/>
</dbReference>
<dbReference type="Pfam" id="PF00168">
    <property type="entry name" value="C2"/>
    <property type="match status" value="1"/>
</dbReference>
<evidence type="ECO:0000313" key="3">
    <source>
        <dbReference type="EMBL" id="KAK8507209.1"/>
    </source>
</evidence>
<gene>
    <name evidence="3" type="ORF">V6N12_008553</name>
</gene>